<reference evidence="1" key="1">
    <citation type="journal article" date="2020" name="Stud. Mycol.">
        <title>101 Dothideomycetes genomes: a test case for predicting lifestyles and emergence of pathogens.</title>
        <authorList>
            <person name="Haridas S."/>
            <person name="Albert R."/>
            <person name="Binder M."/>
            <person name="Bloem J."/>
            <person name="Labutti K."/>
            <person name="Salamov A."/>
            <person name="Andreopoulos B."/>
            <person name="Baker S."/>
            <person name="Barry K."/>
            <person name="Bills G."/>
            <person name="Bluhm B."/>
            <person name="Cannon C."/>
            <person name="Castanera R."/>
            <person name="Culley D."/>
            <person name="Daum C."/>
            <person name="Ezra D."/>
            <person name="Gonzalez J."/>
            <person name="Henrissat B."/>
            <person name="Kuo A."/>
            <person name="Liang C."/>
            <person name="Lipzen A."/>
            <person name="Lutzoni F."/>
            <person name="Magnuson J."/>
            <person name="Mondo S."/>
            <person name="Nolan M."/>
            <person name="Ohm R."/>
            <person name="Pangilinan J."/>
            <person name="Park H.-J."/>
            <person name="Ramirez L."/>
            <person name="Alfaro M."/>
            <person name="Sun H."/>
            <person name="Tritt A."/>
            <person name="Yoshinaga Y."/>
            <person name="Zwiers L.-H."/>
            <person name="Turgeon B."/>
            <person name="Goodwin S."/>
            <person name="Spatafora J."/>
            <person name="Crous P."/>
            <person name="Grigoriev I."/>
        </authorList>
    </citation>
    <scope>NUCLEOTIDE SEQUENCE</scope>
    <source>
        <strain evidence="1">HMLAC05119</strain>
    </source>
</reference>
<accession>A0A6A5QIA8</accession>
<organism evidence="1 2">
    <name type="scientific">Ampelomyces quisqualis</name>
    <name type="common">Powdery mildew agent</name>
    <dbReference type="NCBI Taxonomy" id="50730"/>
    <lineage>
        <taxon>Eukaryota</taxon>
        <taxon>Fungi</taxon>
        <taxon>Dikarya</taxon>
        <taxon>Ascomycota</taxon>
        <taxon>Pezizomycotina</taxon>
        <taxon>Dothideomycetes</taxon>
        <taxon>Pleosporomycetidae</taxon>
        <taxon>Pleosporales</taxon>
        <taxon>Pleosporineae</taxon>
        <taxon>Phaeosphaeriaceae</taxon>
        <taxon>Ampelomyces</taxon>
    </lineage>
</organism>
<proteinExistence type="predicted"/>
<protein>
    <submittedName>
        <fullName evidence="1">Uncharacterized protein</fullName>
    </submittedName>
</protein>
<evidence type="ECO:0000313" key="1">
    <source>
        <dbReference type="EMBL" id="KAF1913797.1"/>
    </source>
</evidence>
<sequence>MSPPAPGGRCNQRPSANTNKASLACCAPAARSGSATPLALTRDMFARCFCLAEETMCARAHVHGMCSFHAKQHSYPCLLLFANNKPPWSCLSVPSAPLRLPVAYYAMVAPASPPGHGLTQNGKRPRCGPRHTWQQTMSAQHADARASDKYDHFLACVCVCRRSRSNSNSP</sequence>
<dbReference type="AlphaFoldDB" id="A0A6A5QIA8"/>
<evidence type="ECO:0000313" key="2">
    <source>
        <dbReference type="Proteomes" id="UP000800096"/>
    </source>
</evidence>
<gene>
    <name evidence="1" type="ORF">BDU57DRAFT_531656</name>
</gene>
<name>A0A6A5QIA8_AMPQU</name>
<keyword evidence="2" id="KW-1185">Reference proteome</keyword>
<dbReference type="EMBL" id="ML979138">
    <property type="protein sequence ID" value="KAF1913797.1"/>
    <property type="molecule type" value="Genomic_DNA"/>
</dbReference>
<dbReference type="Proteomes" id="UP000800096">
    <property type="component" value="Unassembled WGS sequence"/>
</dbReference>